<accession>A0AAN0NLK8</accession>
<organism evidence="8 9">
    <name type="scientific">Yoonia rhodophyticola</name>
    <dbReference type="NCBI Taxonomy" id="3137370"/>
    <lineage>
        <taxon>Bacteria</taxon>
        <taxon>Pseudomonadati</taxon>
        <taxon>Pseudomonadota</taxon>
        <taxon>Alphaproteobacteria</taxon>
        <taxon>Rhodobacterales</taxon>
        <taxon>Paracoccaceae</taxon>
        <taxon>Yoonia</taxon>
    </lineage>
</organism>
<dbReference type="EMBL" id="CP151767">
    <property type="protein sequence ID" value="WZU69177.1"/>
    <property type="molecule type" value="Genomic_DNA"/>
</dbReference>
<dbReference type="Pfam" id="PF01435">
    <property type="entry name" value="Peptidase_M48"/>
    <property type="match status" value="1"/>
</dbReference>
<comment type="cofactor">
    <cofactor evidence="6">
        <name>Zn(2+)</name>
        <dbReference type="ChEBI" id="CHEBI:29105"/>
    </cofactor>
    <text evidence="6">Binds 1 zinc ion per subunit.</text>
</comment>
<protein>
    <submittedName>
        <fullName evidence="8">M48 family metallopeptidase</fullName>
    </submittedName>
</protein>
<dbReference type="PROSITE" id="PS51257">
    <property type="entry name" value="PROKAR_LIPOPROTEIN"/>
    <property type="match status" value="1"/>
</dbReference>
<evidence type="ECO:0000259" key="7">
    <source>
        <dbReference type="Pfam" id="PF01435"/>
    </source>
</evidence>
<evidence type="ECO:0000256" key="3">
    <source>
        <dbReference type="ARBA" id="ARBA00022801"/>
    </source>
</evidence>
<gene>
    <name evidence="8" type="ORF">AABB31_10185</name>
</gene>
<proteinExistence type="inferred from homology"/>
<evidence type="ECO:0000256" key="6">
    <source>
        <dbReference type="RuleBase" id="RU003983"/>
    </source>
</evidence>
<evidence type="ECO:0000313" key="8">
    <source>
        <dbReference type="EMBL" id="WZU69177.1"/>
    </source>
</evidence>
<keyword evidence="4 6" id="KW-0862">Zinc</keyword>
<keyword evidence="3 6" id="KW-0378">Hydrolase</keyword>
<keyword evidence="5 6" id="KW-0482">Metalloprotease</keyword>
<reference evidence="9" key="1">
    <citation type="submission" date="2024-04" db="EMBL/GenBank/DDBJ databases">
        <title>Phylogenomic analyses of a clade within the roseobacter group suggest taxonomic reassignments of species of the genera Aestuariivita, Citreicella, Loktanella, Nautella, Pelagibaca, Ruegeria, Thalassobius, Thiobacimonas and Tropicibacter, and the proposal o.</title>
        <authorList>
            <person name="Jeon C.O."/>
        </authorList>
    </citation>
    <scope>NUCLEOTIDE SEQUENCE [LARGE SCALE GENOMIC DNA]</scope>
    <source>
        <strain evidence="9">SS1-5</strain>
    </source>
</reference>
<feature type="domain" description="Peptidase M48" evidence="7">
    <location>
        <begin position="58"/>
        <end position="237"/>
    </location>
</feature>
<evidence type="ECO:0000256" key="2">
    <source>
        <dbReference type="ARBA" id="ARBA00022723"/>
    </source>
</evidence>
<dbReference type="KEGG" id="yrh:AABB31_10185"/>
<name>A0AAN0NLK8_9RHOB</name>
<dbReference type="CDD" id="cd07324">
    <property type="entry name" value="M48C_Oma1-like"/>
    <property type="match status" value="1"/>
</dbReference>
<evidence type="ECO:0000256" key="4">
    <source>
        <dbReference type="ARBA" id="ARBA00022833"/>
    </source>
</evidence>
<dbReference type="PANTHER" id="PTHR22726">
    <property type="entry name" value="METALLOENDOPEPTIDASE OMA1"/>
    <property type="match status" value="1"/>
</dbReference>
<evidence type="ECO:0000256" key="1">
    <source>
        <dbReference type="ARBA" id="ARBA00022670"/>
    </source>
</evidence>
<dbReference type="InterPro" id="IPR001915">
    <property type="entry name" value="Peptidase_M48"/>
</dbReference>
<dbReference type="InterPro" id="IPR051156">
    <property type="entry name" value="Mito/Outer_Membr_Metalloprot"/>
</dbReference>
<dbReference type="GO" id="GO:0004222">
    <property type="term" value="F:metalloendopeptidase activity"/>
    <property type="evidence" value="ECO:0007669"/>
    <property type="project" value="InterPro"/>
</dbReference>
<dbReference type="RefSeq" id="WP_342078470.1">
    <property type="nucleotide sequence ID" value="NZ_CP151767.2"/>
</dbReference>
<sequence>MRLFPLAFLLAFAACDTVPVSTGPAPSPGPAVPAIQPTAAGPKLSTRAALSNYRSVVRRIEPVAEQFCRQRAPRLNCDFRIVVDDRPGQPVNAYQTLDRNGRPIIAFTVPLIAEARSRDEIAFVMAHEAAHHIEGHIARQRQNAALGAVLLGGLAGALGTTSPDAINTAQQVGATVGARSYSKNFELEADALGTRIAAAAGYDPLRGAQFFFRIPDPGDKFLGTHPANADRLRTVQQVAASL</sequence>
<dbReference type="GO" id="GO:0051603">
    <property type="term" value="P:proteolysis involved in protein catabolic process"/>
    <property type="evidence" value="ECO:0007669"/>
    <property type="project" value="TreeGrafter"/>
</dbReference>
<dbReference type="PANTHER" id="PTHR22726:SF1">
    <property type="entry name" value="METALLOENDOPEPTIDASE OMA1, MITOCHONDRIAL"/>
    <property type="match status" value="1"/>
</dbReference>
<dbReference type="Gene3D" id="3.30.2010.10">
    <property type="entry name" value="Metalloproteases ('zincins'), catalytic domain"/>
    <property type="match status" value="1"/>
</dbReference>
<dbReference type="AlphaFoldDB" id="A0AAN0NLK8"/>
<keyword evidence="9" id="KW-1185">Reference proteome</keyword>
<keyword evidence="2" id="KW-0479">Metal-binding</keyword>
<dbReference type="Proteomes" id="UP001470809">
    <property type="component" value="Chromosome"/>
</dbReference>
<comment type="similarity">
    <text evidence="6">Belongs to the peptidase M48 family.</text>
</comment>
<evidence type="ECO:0000256" key="5">
    <source>
        <dbReference type="ARBA" id="ARBA00023049"/>
    </source>
</evidence>
<dbReference type="GO" id="GO:0016020">
    <property type="term" value="C:membrane"/>
    <property type="evidence" value="ECO:0007669"/>
    <property type="project" value="TreeGrafter"/>
</dbReference>
<evidence type="ECO:0000313" key="9">
    <source>
        <dbReference type="Proteomes" id="UP001470809"/>
    </source>
</evidence>
<reference evidence="8 9" key="2">
    <citation type="submission" date="2024-08" db="EMBL/GenBank/DDBJ databases">
        <title>Phylogenomic analyses of a clade within the roseobacter group suggest taxonomic reassignments of species of the genera Aestuariivita, Citreicella, Loktanella, Nautella, Pelagibaca, Ruegeria, Thalassobius, Thiobacimonas and Tropicibacter, and the proposal o.</title>
        <authorList>
            <person name="Jeon C.O."/>
        </authorList>
    </citation>
    <scope>NUCLEOTIDE SEQUENCE [LARGE SCALE GENOMIC DNA]</scope>
    <source>
        <strain evidence="8 9">SS1-5</strain>
    </source>
</reference>
<dbReference type="GO" id="GO:0046872">
    <property type="term" value="F:metal ion binding"/>
    <property type="evidence" value="ECO:0007669"/>
    <property type="project" value="UniProtKB-KW"/>
</dbReference>
<keyword evidence="1 6" id="KW-0645">Protease</keyword>